<name>A0AA47AGT5_RHORH</name>
<gene>
    <name evidence="1" type="ORF">KUM34_027385</name>
</gene>
<reference evidence="1 2" key="1">
    <citation type="journal article" date="2021" name="Front. Microbiol.">
        <title>Bacterial Transformation of Aromatic Monomers in Softwood Black Liquor.</title>
        <authorList>
            <person name="Navas L.E."/>
            <person name="Dexter G."/>
            <person name="Liu J."/>
            <person name="Levy-Booth D."/>
            <person name="Cho M."/>
            <person name="Jang S.K."/>
            <person name="Mansfield S.D."/>
            <person name="Renneckar S."/>
            <person name="Mohn W.W."/>
            <person name="Eltis L.D."/>
        </authorList>
    </citation>
    <scope>NUCLEOTIDE SEQUENCE [LARGE SCALE GENOMIC DNA]</scope>
    <source>
        <strain evidence="1 2">GD02</strain>
    </source>
</reference>
<organism evidence="1 2">
    <name type="scientific">Rhodococcus rhodochrous</name>
    <dbReference type="NCBI Taxonomy" id="1829"/>
    <lineage>
        <taxon>Bacteria</taxon>
        <taxon>Bacillati</taxon>
        <taxon>Actinomycetota</taxon>
        <taxon>Actinomycetes</taxon>
        <taxon>Mycobacteriales</taxon>
        <taxon>Nocardiaceae</taxon>
        <taxon>Rhodococcus</taxon>
    </lineage>
</organism>
<dbReference type="Gene3D" id="3.10.180.10">
    <property type="entry name" value="2,3-Dihydroxybiphenyl 1,2-Dioxygenase, domain 1"/>
    <property type="match status" value="1"/>
</dbReference>
<dbReference type="SUPFAM" id="SSF54593">
    <property type="entry name" value="Glyoxalase/Bleomycin resistance protein/Dihydroxybiphenyl dioxygenase"/>
    <property type="match status" value="1"/>
</dbReference>
<dbReference type="RefSeq" id="WP_229583212.1">
    <property type="nucleotide sequence ID" value="NZ_CP083975.1"/>
</dbReference>
<dbReference type="AlphaFoldDB" id="A0AA47AGT5"/>
<dbReference type="Proteomes" id="UP001162740">
    <property type="component" value="Plasmid pGD02.2.1"/>
</dbReference>
<dbReference type="EMBL" id="CP083975">
    <property type="protein sequence ID" value="UZF48398.1"/>
    <property type="molecule type" value="Genomic_DNA"/>
</dbReference>
<proteinExistence type="predicted"/>
<protein>
    <submittedName>
        <fullName evidence="1">Uncharacterized protein</fullName>
    </submittedName>
</protein>
<sequence length="118" mass="12228">MVFDVIRDRNDDLPGVDFTFLCRPDGQEIDGSVGGPSASASSWGTILQVVGADAVVAAGPGGGGTADEPMDMPYGRAAEVSDPFGAKFMAGSPLLGVEGRCSRRVIRPPLMCARWRGG</sequence>
<evidence type="ECO:0000313" key="2">
    <source>
        <dbReference type="Proteomes" id="UP001162740"/>
    </source>
</evidence>
<evidence type="ECO:0000313" key="1">
    <source>
        <dbReference type="EMBL" id="UZF48398.1"/>
    </source>
</evidence>
<dbReference type="InterPro" id="IPR029068">
    <property type="entry name" value="Glyas_Bleomycin-R_OHBP_Dase"/>
</dbReference>
<geneLocation type="plasmid" evidence="1 2">
    <name>pGD02.2.1</name>
</geneLocation>
<accession>A0AA47AGT5</accession>
<keyword evidence="1" id="KW-0614">Plasmid</keyword>